<evidence type="ECO:0000313" key="3">
    <source>
        <dbReference type="Proteomes" id="UP000278807"/>
    </source>
</evidence>
<proteinExistence type="predicted"/>
<protein>
    <submittedName>
        <fullName evidence="2 4">Uncharacterized protein</fullName>
    </submittedName>
</protein>
<accession>A0A0R3T095</accession>
<keyword evidence="1" id="KW-0472">Membrane</keyword>
<gene>
    <name evidence="2" type="ORF">HNAJ_LOCUS217</name>
</gene>
<keyword evidence="1" id="KW-1133">Transmembrane helix</keyword>
<feature type="transmembrane region" description="Helical" evidence="1">
    <location>
        <begin position="64"/>
        <end position="90"/>
    </location>
</feature>
<dbReference type="OrthoDB" id="6515930at2759"/>
<keyword evidence="3" id="KW-1185">Reference proteome</keyword>
<sequence>MSKALSIAFHLGFPNLMEDCPARMGKNCPESFLESMGRVNISQPTKAIKFVRLFETSNPELLKLLSVAAACGLLLIAFIQILRFVTFMLVL</sequence>
<reference evidence="2 3" key="2">
    <citation type="submission" date="2018-11" db="EMBL/GenBank/DDBJ databases">
        <authorList>
            <consortium name="Pathogen Informatics"/>
        </authorList>
    </citation>
    <scope>NUCLEOTIDE SEQUENCE [LARGE SCALE GENOMIC DNA]</scope>
</reference>
<dbReference type="AlphaFoldDB" id="A0A0R3T095"/>
<keyword evidence="1" id="KW-0812">Transmembrane</keyword>
<reference evidence="4" key="1">
    <citation type="submission" date="2017-02" db="UniProtKB">
        <authorList>
            <consortium name="WormBaseParasite"/>
        </authorList>
    </citation>
    <scope>IDENTIFICATION</scope>
</reference>
<dbReference type="Proteomes" id="UP000278807">
    <property type="component" value="Unassembled WGS sequence"/>
</dbReference>
<dbReference type="EMBL" id="UZAE01000046">
    <property type="protein sequence ID" value="VDN96076.1"/>
    <property type="molecule type" value="Genomic_DNA"/>
</dbReference>
<evidence type="ECO:0000313" key="4">
    <source>
        <dbReference type="WBParaSite" id="HNAJ_0000021601-mRNA-1"/>
    </source>
</evidence>
<name>A0A0R3T095_RODNA</name>
<evidence type="ECO:0000313" key="2">
    <source>
        <dbReference type="EMBL" id="VDN96076.1"/>
    </source>
</evidence>
<evidence type="ECO:0000256" key="1">
    <source>
        <dbReference type="SAM" id="Phobius"/>
    </source>
</evidence>
<organism evidence="4">
    <name type="scientific">Rodentolepis nana</name>
    <name type="common">Dwarf tapeworm</name>
    <name type="synonym">Hymenolepis nana</name>
    <dbReference type="NCBI Taxonomy" id="102285"/>
    <lineage>
        <taxon>Eukaryota</taxon>
        <taxon>Metazoa</taxon>
        <taxon>Spiralia</taxon>
        <taxon>Lophotrochozoa</taxon>
        <taxon>Platyhelminthes</taxon>
        <taxon>Cestoda</taxon>
        <taxon>Eucestoda</taxon>
        <taxon>Cyclophyllidea</taxon>
        <taxon>Hymenolepididae</taxon>
        <taxon>Rodentolepis</taxon>
    </lineage>
</organism>
<dbReference type="WBParaSite" id="HNAJ_0000021601-mRNA-1">
    <property type="protein sequence ID" value="HNAJ_0000021601-mRNA-1"/>
    <property type="gene ID" value="HNAJ_0000021601"/>
</dbReference>